<comment type="caution">
    <text evidence="1">The sequence shown here is derived from an EMBL/GenBank/DDBJ whole genome shotgun (WGS) entry which is preliminary data.</text>
</comment>
<proteinExistence type="predicted"/>
<dbReference type="RefSeq" id="WP_168369724.1">
    <property type="nucleotide sequence ID" value="NZ_CP041291.1"/>
</dbReference>
<dbReference type="Proteomes" id="UP001284654">
    <property type="component" value="Unassembled WGS sequence"/>
</dbReference>
<accession>A0AAW8YY66</accession>
<reference evidence="1" key="1">
    <citation type="submission" date="2023-10" db="EMBL/GenBank/DDBJ databases">
        <authorList>
            <person name="Sykes E.M.E."/>
            <person name="Khan I.U.H."/>
            <person name="Kumar A."/>
        </authorList>
    </citation>
    <scope>NUCLEOTIDE SEQUENCE</scope>
    <source>
        <strain evidence="1">IK5</strain>
    </source>
</reference>
<evidence type="ECO:0008006" key="3">
    <source>
        <dbReference type="Google" id="ProtNLM"/>
    </source>
</evidence>
<name>A0AAW8YY66_9GAMM</name>
<gene>
    <name evidence="1" type="ORF">MSG88_03265</name>
</gene>
<sequence length="243" mass="29141">MTTQDYLIKIVPVSEDIILKANYIFFDPLLWADAHHTLKQLGVKYELIGFNLFEDESMTPTLIDLNLINNQLRTQLWEEIGSYVYVDAFSQFDQMSMFQNYIVSKKNIYEMKEFLAKMMKVTVQKKNFLFRMFDSRAMIHFHLLFNFYNNAATSQIEKFQLWQDYIDEWTISIAGQYFTLNFPNHFSEQLYPKKFSFDDMMQITEKLRVLMTPDMDVIEEQLHSTLPFEELLHREYKSILGEK</sequence>
<dbReference type="EMBL" id="JAWJYY010000001">
    <property type="protein sequence ID" value="MDV4314811.1"/>
    <property type="molecule type" value="Genomic_DNA"/>
</dbReference>
<dbReference type="AlphaFoldDB" id="A0AAW8YY66"/>
<organism evidence="1 2">
    <name type="scientific">Acinetobacter indicus</name>
    <dbReference type="NCBI Taxonomy" id="756892"/>
    <lineage>
        <taxon>Bacteria</taxon>
        <taxon>Pseudomonadati</taxon>
        <taxon>Pseudomonadota</taxon>
        <taxon>Gammaproteobacteria</taxon>
        <taxon>Moraxellales</taxon>
        <taxon>Moraxellaceae</taxon>
        <taxon>Acinetobacter</taxon>
    </lineage>
</organism>
<protein>
    <recommendedName>
        <fullName evidence="3">DUF4123 domain-containing protein</fullName>
    </recommendedName>
</protein>
<evidence type="ECO:0000313" key="1">
    <source>
        <dbReference type="EMBL" id="MDV4314811.1"/>
    </source>
</evidence>
<evidence type="ECO:0000313" key="2">
    <source>
        <dbReference type="Proteomes" id="UP001284654"/>
    </source>
</evidence>